<feature type="region of interest" description="Disordered" evidence="1">
    <location>
        <begin position="195"/>
        <end position="270"/>
    </location>
</feature>
<name>A0A1I6MTX5_9RHOB</name>
<dbReference type="EMBL" id="FOZM01000002">
    <property type="protein sequence ID" value="SFS19170.1"/>
    <property type="molecule type" value="Genomic_DNA"/>
</dbReference>
<evidence type="ECO:0000259" key="2">
    <source>
        <dbReference type="Pfam" id="PF02120"/>
    </source>
</evidence>
<evidence type="ECO:0000256" key="1">
    <source>
        <dbReference type="SAM" id="MobiDB-lite"/>
    </source>
</evidence>
<dbReference type="OrthoDB" id="7203912at2"/>
<feature type="compositionally biased region" description="Basic and acidic residues" evidence="1">
    <location>
        <begin position="212"/>
        <end position="251"/>
    </location>
</feature>
<feature type="region of interest" description="Disordered" evidence="1">
    <location>
        <begin position="135"/>
        <end position="183"/>
    </location>
</feature>
<dbReference type="InterPro" id="IPR038610">
    <property type="entry name" value="FliK-like_C_sf"/>
</dbReference>
<dbReference type="Pfam" id="PF02120">
    <property type="entry name" value="Flg_hook"/>
    <property type="match status" value="1"/>
</dbReference>
<protein>
    <submittedName>
        <fullName evidence="3">Hook-length control protein FliK</fullName>
    </submittedName>
</protein>
<dbReference type="RefSeq" id="WP_090208029.1">
    <property type="nucleotide sequence ID" value="NZ_FOZM01000002.1"/>
</dbReference>
<evidence type="ECO:0000313" key="3">
    <source>
        <dbReference type="EMBL" id="SFS19170.1"/>
    </source>
</evidence>
<feature type="region of interest" description="Disordered" evidence="1">
    <location>
        <begin position="404"/>
        <end position="423"/>
    </location>
</feature>
<gene>
    <name evidence="3" type="ORF">SAMN05444714_2114</name>
</gene>
<feature type="region of interest" description="Disordered" evidence="1">
    <location>
        <begin position="282"/>
        <end position="301"/>
    </location>
</feature>
<dbReference type="CDD" id="cd17470">
    <property type="entry name" value="T3SS_Flik_C"/>
    <property type="match status" value="1"/>
</dbReference>
<dbReference type="STRING" id="1123755.SAMN05444714_2114"/>
<dbReference type="AlphaFoldDB" id="A0A1I6MTX5"/>
<feature type="domain" description="Flagellar hook-length control protein-like C-terminal" evidence="2">
    <location>
        <begin position="338"/>
        <end position="406"/>
    </location>
</feature>
<dbReference type="InterPro" id="IPR021136">
    <property type="entry name" value="Flagellar_hook_control-like_C"/>
</dbReference>
<reference evidence="3 4" key="1">
    <citation type="submission" date="2016-10" db="EMBL/GenBank/DDBJ databases">
        <authorList>
            <person name="de Groot N.N."/>
        </authorList>
    </citation>
    <scope>NUCLEOTIDE SEQUENCE [LARGE SCALE GENOMIC DNA]</scope>
    <source>
        <strain evidence="3 4">DSM 29433</strain>
    </source>
</reference>
<organism evidence="3 4">
    <name type="scientific">Yoonia litorea</name>
    <dbReference type="NCBI Taxonomy" id="1123755"/>
    <lineage>
        <taxon>Bacteria</taxon>
        <taxon>Pseudomonadati</taxon>
        <taxon>Pseudomonadota</taxon>
        <taxon>Alphaproteobacteria</taxon>
        <taxon>Rhodobacterales</taxon>
        <taxon>Paracoccaceae</taxon>
        <taxon>Yoonia</taxon>
    </lineage>
</organism>
<dbReference type="Proteomes" id="UP000198926">
    <property type="component" value="Unassembled WGS sequence"/>
</dbReference>
<accession>A0A1I6MTX5</accession>
<evidence type="ECO:0000313" key="4">
    <source>
        <dbReference type="Proteomes" id="UP000198926"/>
    </source>
</evidence>
<keyword evidence="4" id="KW-1185">Reference proteome</keyword>
<feature type="compositionally biased region" description="Polar residues" evidence="1">
    <location>
        <begin position="11"/>
        <end position="21"/>
    </location>
</feature>
<dbReference type="Gene3D" id="3.30.750.140">
    <property type="match status" value="1"/>
</dbReference>
<sequence>MLTSLPLELSQRPTSNQGQAATNTAEGFHAGFHLELGNEVETLALPVDAIPTVEVEEGAFQKTEAPSEVIDEPELEVPALSVAREKASDTALEKGLSRAVSVLENLQTNNATVDLPRKVPDQALRVLPDAPQLAINVPSGRPAAPEGGTEITQGSQRAAPESPGHSKEMGNAARGPFPLDEDGIAHSRANETAIARTADRAQRDAPPLAWSRVDEKTIPARDALHREGLPHEDTRGRHPSPEPLTRERPTFEKPQPQMQPSVNVLQGGPPAFLQDLKDTKEMASRTPEGVAIGTTPESQRVSVNGASTGALLHGAANQAEGARLVAGQVATSIIQAPGGATEIALNPEELGRVKLSLTATEGAVTLSLLAERPETADLLRRHIDVLSQEFRALGYADITFSFGENGTASEQPGDNGGRAADEPHASEEIIRHTQMRHSNGSIDVRL</sequence>
<feature type="region of interest" description="Disordered" evidence="1">
    <location>
        <begin position="1"/>
        <end position="21"/>
    </location>
</feature>
<proteinExistence type="predicted"/>